<protein>
    <recommendedName>
        <fullName evidence="5">Cuticle protein</fullName>
    </recommendedName>
</protein>
<evidence type="ECO:0000313" key="3">
    <source>
        <dbReference type="EnsemblMetazoa" id="XP_019764633.1"/>
    </source>
</evidence>
<evidence type="ECO:0008006" key="5">
    <source>
        <dbReference type="Google" id="ProtNLM"/>
    </source>
</evidence>
<dbReference type="KEGG" id="dpa:109540637"/>
<evidence type="ECO:0000313" key="2">
    <source>
        <dbReference type="EMBL" id="ENN74575.1"/>
    </source>
</evidence>
<dbReference type="Proteomes" id="UP000019118">
    <property type="component" value="Unassembled WGS sequence"/>
</dbReference>
<dbReference type="OrthoDB" id="6736754at2759"/>
<gene>
    <name evidence="3" type="primary">109540637</name>
    <name evidence="2" type="ORF">YQE_08897</name>
</gene>
<proteinExistence type="predicted"/>
<reference evidence="2 4" key="1">
    <citation type="journal article" date="2013" name="Genome Biol.">
        <title>Draft genome of the mountain pine beetle, Dendroctonus ponderosae Hopkins, a major forest pest.</title>
        <authorList>
            <person name="Keeling C.I."/>
            <person name="Yuen M.M."/>
            <person name="Liao N.Y."/>
            <person name="Docking T.R."/>
            <person name="Chan S.K."/>
            <person name="Taylor G.A."/>
            <person name="Palmquist D.L."/>
            <person name="Jackman S.D."/>
            <person name="Nguyen A."/>
            <person name="Li M."/>
            <person name="Henderson H."/>
            <person name="Janes J.K."/>
            <person name="Zhao Y."/>
            <person name="Pandoh P."/>
            <person name="Moore R."/>
            <person name="Sperling F.A."/>
            <person name="Huber D.P."/>
            <person name="Birol I."/>
            <person name="Jones S.J."/>
            <person name="Bohlmann J."/>
        </authorList>
    </citation>
    <scope>NUCLEOTIDE SEQUENCE</scope>
</reference>
<dbReference type="HOGENOM" id="CLU_160239_0_0_1"/>
<dbReference type="EMBL" id="KB741039">
    <property type="protein sequence ID" value="ENN74575.1"/>
    <property type="molecule type" value="Genomic_DNA"/>
</dbReference>
<keyword evidence="4" id="KW-1185">Reference proteome</keyword>
<dbReference type="EnsemblMetazoa" id="XM_019909074.1">
    <property type="protein sequence ID" value="XP_019764633.1"/>
    <property type="gene ID" value="LOC109540637"/>
</dbReference>
<evidence type="ECO:0000256" key="1">
    <source>
        <dbReference type="SAM" id="SignalP"/>
    </source>
</evidence>
<organism evidence="2">
    <name type="scientific">Dendroctonus ponderosae</name>
    <name type="common">Mountain pine beetle</name>
    <dbReference type="NCBI Taxonomy" id="77166"/>
    <lineage>
        <taxon>Eukaryota</taxon>
        <taxon>Metazoa</taxon>
        <taxon>Ecdysozoa</taxon>
        <taxon>Arthropoda</taxon>
        <taxon>Hexapoda</taxon>
        <taxon>Insecta</taxon>
        <taxon>Pterygota</taxon>
        <taxon>Neoptera</taxon>
        <taxon>Endopterygota</taxon>
        <taxon>Coleoptera</taxon>
        <taxon>Polyphaga</taxon>
        <taxon>Cucujiformia</taxon>
        <taxon>Curculionidae</taxon>
        <taxon>Scolytinae</taxon>
        <taxon>Dendroctonus</taxon>
    </lineage>
</organism>
<accession>N6TZ87</accession>
<reference evidence="3" key="2">
    <citation type="submission" date="2024-08" db="UniProtKB">
        <authorList>
            <consortium name="EnsemblMetazoa"/>
        </authorList>
    </citation>
    <scope>IDENTIFICATION</scope>
</reference>
<keyword evidence="1" id="KW-0732">Signal</keyword>
<feature type="signal peptide" evidence="1">
    <location>
        <begin position="1"/>
        <end position="18"/>
    </location>
</feature>
<sequence length="115" mass="11170">MNSACFVAFFALVAVANAGNLLLPSARLIQGTTVVAHNAPVVAAPALAYSSVPLAYAAHSSPVVSAYSSPLVSGLPVVSAHSGAVLSGVESTVVAGPSGTIVSGRSVGAPVVSAW</sequence>
<feature type="chain" id="PRO_5010971911" description="Cuticle protein" evidence="1">
    <location>
        <begin position="19"/>
        <end position="115"/>
    </location>
</feature>
<evidence type="ECO:0000313" key="4">
    <source>
        <dbReference type="Proteomes" id="UP000019118"/>
    </source>
</evidence>
<name>N6TZ87_DENPD</name>
<feature type="non-terminal residue" evidence="2">
    <location>
        <position position="1"/>
    </location>
</feature>
<dbReference type="AlphaFoldDB" id="N6TZ87"/>